<accession>A0A2W4LUW5</accession>
<proteinExistence type="predicted"/>
<feature type="chain" id="PRO_5016046620" evidence="1">
    <location>
        <begin position="18"/>
        <end position="399"/>
    </location>
</feature>
<keyword evidence="1" id="KW-0732">Signal</keyword>
<dbReference type="PANTHER" id="PTHR33371">
    <property type="entry name" value="INTERMEMBRANE PHOSPHOLIPID TRANSPORT SYSTEM BINDING PROTEIN MLAD-RELATED"/>
    <property type="match status" value="1"/>
</dbReference>
<reference evidence="5" key="1">
    <citation type="submission" date="2018-05" db="EMBL/GenBank/DDBJ databases">
        <authorList>
            <person name="Lanie J.A."/>
            <person name="Ng W.-L."/>
            <person name="Kazmierczak K.M."/>
            <person name="Andrzejewski T.M."/>
            <person name="Davidsen T.M."/>
            <person name="Wayne K.J."/>
            <person name="Tettelin H."/>
            <person name="Glass J.I."/>
            <person name="Rusch D."/>
            <person name="Podicherti R."/>
            <person name="Tsui H.-C.T."/>
            <person name="Winkler M.E."/>
        </authorList>
    </citation>
    <scope>NUCLEOTIDE SEQUENCE</scope>
    <source>
        <strain evidence="5">ZC4RG45</strain>
    </source>
</reference>
<dbReference type="EMBL" id="QGUI01000013">
    <property type="protein sequence ID" value="PZN01444.1"/>
    <property type="molecule type" value="Genomic_DNA"/>
</dbReference>
<evidence type="ECO:0000313" key="5">
    <source>
        <dbReference type="EMBL" id="PZN01444.1"/>
    </source>
</evidence>
<reference evidence="4" key="4">
    <citation type="submission" date="2023-08" db="EMBL/GenBank/DDBJ databases">
        <authorList>
            <person name="Guima S.E.S."/>
            <person name="Martins L.F."/>
            <person name="Silva A.M."/>
            <person name="Setubal J.C."/>
        </authorList>
    </citation>
    <scope>NUCLEOTIDE SEQUENCE</scope>
    <source>
        <strain evidence="4">ZC4RG45</strain>
    </source>
</reference>
<dbReference type="EMBL" id="QGUI02000052">
    <property type="protein sequence ID" value="MFO7191828.1"/>
    <property type="molecule type" value="Genomic_DNA"/>
</dbReference>
<dbReference type="STRING" id="1111738.GCA_000427905_03654"/>
<dbReference type="Pfam" id="PF11887">
    <property type="entry name" value="Mce4_CUP1"/>
    <property type="match status" value="1"/>
</dbReference>
<feature type="signal peptide" evidence="1">
    <location>
        <begin position="1"/>
        <end position="17"/>
    </location>
</feature>
<dbReference type="PANTHER" id="PTHR33371:SF15">
    <property type="entry name" value="LIPOPROTEIN LPRN"/>
    <property type="match status" value="1"/>
</dbReference>
<feature type="domain" description="Mce/MlaD" evidence="2">
    <location>
        <begin position="42"/>
        <end position="117"/>
    </location>
</feature>
<dbReference type="AlphaFoldDB" id="A0A2W4LUW5"/>
<dbReference type="InterPro" id="IPR052336">
    <property type="entry name" value="MlaD_Phospholipid_Transporter"/>
</dbReference>
<dbReference type="InterPro" id="IPR003399">
    <property type="entry name" value="Mce/MlaD"/>
</dbReference>
<dbReference type="InterPro" id="IPR024516">
    <property type="entry name" value="Mce_C"/>
</dbReference>
<protein>
    <submittedName>
        <fullName evidence="4">MCE family protein</fullName>
    </submittedName>
    <submittedName>
        <fullName evidence="5">Mammalian cell entry protein</fullName>
    </submittedName>
</protein>
<sequence length="399" mass="43707">MRMRRALIALLATLALAATGCSSFTGIYDLPLPGGADLGEDPIRVKIQFRDVLDLVPQTHVKVNEVPVGRVEKIDLADDGWHAEVTVLLRRDADMPANSLANIKQSSLLGEKYIDLVHPPRGTARGELTDGSVIPLSRTNRNVEVEEILGALSMLLNGGGIEQVNTITKELNKTLTGNEPEIKALLHNANTLVRGLNGQTDDIDRALHSLNRLSKTLRKDKHVVAKALDDLSPGMKVLVDQRKDLTRMLKSLRKLSEVATDTLQRSQDDLIDNLESLRPILQNLADAEDLPQSLELLVSFPFSDGAVEGAKGDYFNLFARVSLDLEEIVKNFRRNRGHPMPGLPIVKDLPMAEGELLDPNQLPLPDLEVPQILPEIPMDGSGPRRLIESLTGALPMGGH</sequence>
<feature type="domain" description="Mammalian cell entry C-terminal" evidence="3">
    <location>
        <begin position="127"/>
        <end position="298"/>
    </location>
</feature>
<evidence type="ECO:0000259" key="3">
    <source>
        <dbReference type="Pfam" id="PF11887"/>
    </source>
</evidence>
<dbReference type="GO" id="GO:0005576">
    <property type="term" value="C:extracellular region"/>
    <property type="evidence" value="ECO:0007669"/>
    <property type="project" value="TreeGrafter"/>
</dbReference>
<name>A0A2W4LUW5_9PSEU</name>
<evidence type="ECO:0000256" key="1">
    <source>
        <dbReference type="SAM" id="SignalP"/>
    </source>
</evidence>
<comment type="caution">
    <text evidence="5">The sequence shown here is derived from an EMBL/GenBank/DDBJ whole genome shotgun (WGS) entry which is preliminary data.</text>
</comment>
<organism evidence="5">
    <name type="scientific">Thermocrispum agreste</name>
    <dbReference type="NCBI Taxonomy" id="37925"/>
    <lineage>
        <taxon>Bacteria</taxon>
        <taxon>Bacillati</taxon>
        <taxon>Actinomycetota</taxon>
        <taxon>Actinomycetes</taxon>
        <taxon>Pseudonocardiales</taxon>
        <taxon>Pseudonocardiaceae</taxon>
        <taxon>Thermocrispum</taxon>
    </lineage>
</organism>
<dbReference type="InterPro" id="IPR005693">
    <property type="entry name" value="Mce"/>
</dbReference>
<evidence type="ECO:0000259" key="2">
    <source>
        <dbReference type="Pfam" id="PF02470"/>
    </source>
</evidence>
<gene>
    <name evidence="4" type="ORF">DIU77_006250</name>
    <name evidence="5" type="ORF">DIU77_00645</name>
</gene>
<evidence type="ECO:0000313" key="4">
    <source>
        <dbReference type="EMBL" id="MFO7191828.1"/>
    </source>
</evidence>
<dbReference type="Pfam" id="PF02470">
    <property type="entry name" value="MlaD"/>
    <property type="match status" value="1"/>
</dbReference>
<reference evidence="4 6" key="3">
    <citation type="journal article" date="2021" name="BMC Genomics">
        <title>Genome-resolved metagenome and metatranscriptome analyses of thermophilic composting reveal key bacterial players and their metabolic interactions.</title>
        <authorList>
            <person name="Braga L.P.P."/>
            <person name="Pereira R.V."/>
            <person name="Martins L.F."/>
            <person name="Moura L.M.S."/>
            <person name="Sanchez F.B."/>
            <person name="Patane J.S.L."/>
            <person name="da Silva A.M."/>
            <person name="Setubal J.C."/>
        </authorList>
    </citation>
    <scope>NUCLEOTIDE SEQUENCE [LARGE SCALE GENOMIC DNA]</scope>
    <source>
        <strain evidence="4">ZC4RG45</strain>
    </source>
</reference>
<dbReference type="NCBIfam" id="TIGR00996">
    <property type="entry name" value="Mtu_fam_mce"/>
    <property type="match status" value="1"/>
</dbReference>
<dbReference type="PROSITE" id="PS51257">
    <property type="entry name" value="PROKAR_LIPOPROTEIN"/>
    <property type="match status" value="1"/>
</dbReference>
<evidence type="ECO:0000313" key="6">
    <source>
        <dbReference type="Proteomes" id="UP000249324"/>
    </source>
</evidence>
<reference evidence="4" key="2">
    <citation type="submission" date="2018-05" db="EMBL/GenBank/DDBJ databases">
        <authorList>
            <person name="Moura L."/>
            <person name="Setubal J.C."/>
        </authorList>
    </citation>
    <scope>NUCLEOTIDE SEQUENCE</scope>
    <source>
        <strain evidence="4">ZC4RG45</strain>
    </source>
</reference>
<dbReference type="Proteomes" id="UP000249324">
    <property type="component" value="Unassembled WGS sequence"/>
</dbReference>